<reference evidence="1" key="1">
    <citation type="journal article" date="2017" name="Nature">
        <title>The genome of Chenopodium quinoa.</title>
        <authorList>
            <person name="Jarvis D.E."/>
            <person name="Ho Y.S."/>
            <person name="Lightfoot D.J."/>
            <person name="Schmoeckel S.M."/>
            <person name="Li B."/>
            <person name="Borm T.J.A."/>
            <person name="Ohyanagi H."/>
            <person name="Mineta K."/>
            <person name="Michell C.T."/>
            <person name="Saber N."/>
            <person name="Kharbatia N.M."/>
            <person name="Rupper R.R."/>
            <person name="Sharp A.R."/>
            <person name="Dally N."/>
            <person name="Boughton B.A."/>
            <person name="Woo Y.H."/>
            <person name="Gao G."/>
            <person name="Schijlen E.G.W.M."/>
            <person name="Guo X."/>
            <person name="Momin A.A."/>
            <person name="Negrao S."/>
            <person name="Al-Babili S."/>
            <person name="Gehring C."/>
            <person name="Roessner U."/>
            <person name="Jung C."/>
            <person name="Murphy K."/>
            <person name="Arold S.T."/>
            <person name="Gojobori T."/>
            <person name="van der Linden C.G."/>
            <person name="van Loo E.N."/>
            <person name="Jellen E.N."/>
            <person name="Maughan P.J."/>
            <person name="Tester M."/>
        </authorList>
    </citation>
    <scope>NUCLEOTIDE SEQUENCE [LARGE SCALE GENOMIC DNA]</scope>
    <source>
        <strain evidence="1">cv. PI 614886</strain>
    </source>
</reference>
<organism evidence="1 2">
    <name type="scientific">Chenopodium quinoa</name>
    <name type="common">Quinoa</name>
    <dbReference type="NCBI Taxonomy" id="63459"/>
    <lineage>
        <taxon>Eukaryota</taxon>
        <taxon>Viridiplantae</taxon>
        <taxon>Streptophyta</taxon>
        <taxon>Embryophyta</taxon>
        <taxon>Tracheophyta</taxon>
        <taxon>Spermatophyta</taxon>
        <taxon>Magnoliopsida</taxon>
        <taxon>eudicotyledons</taxon>
        <taxon>Gunneridae</taxon>
        <taxon>Pentapetalae</taxon>
        <taxon>Caryophyllales</taxon>
        <taxon>Chenopodiaceae</taxon>
        <taxon>Chenopodioideae</taxon>
        <taxon>Atripliceae</taxon>
        <taxon>Chenopodium</taxon>
    </lineage>
</organism>
<dbReference type="Gramene" id="AUR62029274-RA">
    <property type="protein sequence ID" value="AUR62029274-RA:cds"/>
    <property type="gene ID" value="AUR62029274"/>
</dbReference>
<name>A0A803MH22_CHEQI</name>
<protein>
    <submittedName>
        <fullName evidence="1">Uncharacterized protein</fullName>
    </submittedName>
</protein>
<dbReference type="EnsemblPlants" id="AUR62029274-RA">
    <property type="protein sequence ID" value="AUR62029274-RA:cds"/>
    <property type="gene ID" value="AUR62029274"/>
</dbReference>
<dbReference type="PANTHER" id="PTHR34222">
    <property type="entry name" value="GAG_PRE-INTEGRS DOMAIN-CONTAINING PROTEIN"/>
    <property type="match status" value="1"/>
</dbReference>
<keyword evidence="2" id="KW-1185">Reference proteome</keyword>
<dbReference type="OMA" id="FESSILW"/>
<evidence type="ECO:0000313" key="2">
    <source>
        <dbReference type="Proteomes" id="UP000596660"/>
    </source>
</evidence>
<accession>A0A803MH22</accession>
<dbReference type="PANTHER" id="PTHR34222:SF99">
    <property type="entry name" value="PROTEIN, PUTATIVE-RELATED"/>
    <property type="match status" value="1"/>
</dbReference>
<sequence>MKQCSCGMLKKILEANQRNKLMQLLVGLNKSYDPVKTNMLNSDVLPPAKAYYMLQQLVDLFLKGSSSRRPGGTSSGSGGACSSSQFSRHMRDYKRLKYDKSCDHCKARGHTIQECFKIIGYPEWWSALKSKTPVKTATNVQINSGTLGKALMEFHDGAGSSGSDPTMVSAVYQQVVKMMQNGKEMASDPITVVNFAGTVQLTPEISISDVLYIPEFRHNLNLLSVGKLLDQTSLLAVFENNSCVFQDLATKQDRAYGIKSCGLYKFSSSPLHFSSKSSCQSDSVVNNSITSVSNKPSIDVLHARLGHLSLFILPLPLNILGKSSIFLGIEVTRSSADIMLNQRKHVLDMLIDTKMEHCKAAPFPSQKGLVLSQHEGELMQDPEVYKRLIGRLLYLNLTRPDISYIVQQLSQFLSAPRAPH</sequence>
<dbReference type="AlphaFoldDB" id="A0A803MH22"/>
<dbReference type="Proteomes" id="UP000596660">
    <property type="component" value="Unplaced"/>
</dbReference>
<evidence type="ECO:0000313" key="1">
    <source>
        <dbReference type="EnsemblPlants" id="AUR62029274-RA:cds"/>
    </source>
</evidence>
<reference evidence="1" key="2">
    <citation type="submission" date="2021-03" db="UniProtKB">
        <authorList>
            <consortium name="EnsemblPlants"/>
        </authorList>
    </citation>
    <scope>IDENTIFICATION</scope>
</reference>
<proteinExistence type="predicted"/>